<keyword evidence="1" id="KW-0732">Signal</keyword>
<dbReference type="RefSeq" id="WP_257499699.1">
    <property type="nucleotide sequence ID" value="NZ_CP102382.1"/>
</dbReference>
<dbReference type="EMBL" id="CP102382">
    <property type="protein sequence ID" value="UUV21779.1"/>
    <property type="molecule type" value="Genomic_DNA"/>
</dbReference>
<reference evidence="2 3" key="1">
    <citation type="submission" date="2022-08" db="EMBL/GenBank/DDBJ databases">
        <title>Myroides zhujiangensis sp. nov., a novel bacterium isolated from sediment in the Pearl River Estuary.</title>
        <authorList>
            <person name="Cui L."/>
        </authorList>
    </citation>
    <scope>NUCLEOTIDE SEQUENCE [LARGE SCALE GENOMIC DNA]</scope>
    <source>
        <strain evidence="2 3">SCSIO 72103</strain>
    </source>
</reference>
<organism evidence="2 3">
    <name type="scientific">Paenimyroides aestuarii</name>
    <dbReference type="NCBI Taxonomy" id="2968490"/>
    <lineage>
        <taxon>Bacteria</taxon>
        <taxon>Pseudomonadati</taxon>
        <taxon>Bacteroidota</taxon>
        <taxon>Flavobacteriia</taxon>
        <taxon>Flavobacteriales</taxon>
        <taxon>Flavobacteriaceae</taxon>
        <taxon>Paenimyroides</taxon>
    </lineage>
</organism>
<dbReference type="Proteomes" id="UP001317001">
    <property type="component" value="Chromosome"/>
</dbReference>
<evidence type="ECO:0000313" key="3">
    <source>
        <dbReference type="Proteomes" id="UP001317001"/>
    </source>
</evidence>
<evidence type="ECO:0000313" key="2">
    <source>
        <dbReference type="EMBL" id="UUV21779.1"/>
    </source>
</evidence>
<protein>
    <submittedName>
        <fullName evidence="2">Uncharacterized protein</fullName>
    </submittedName>
</protein>
<evidence type="ECO:0000256" key="1">
    <source>
        <dbReference type="SAM" id="SignalP"/>
    </source>
</evidence>
<accession>A0ABY5NTV6</accession>
<sequence length="185" mass="21426">MKNIFQLLVLLMPAFFYAQPFEINENPEQYMQHIVSSWQVDPHKIVYITNETDLEDLATIMHNSVLAFVQKEQSTSAEILDGKREKDPNACGLALNNLELQNVYQHLKNGNDYTSISFKELKDNEPYFFSEKLTAVLIYSKRIDAFIADYFKVLKDFEQKNVDYVIVVFDNEITSQIPGAISNEQ</sequence>
<proteinExistence type="predicted"/>
<keyword evidence="3" id="KW-1185">Reference proteome</keyword>
<gene>
    <name evidence="2" type="ORF">NPX36_01625</name>
</gene>
<feature type="signal peptide" evidence="1">
    <location>
        <begin position="1"/>
        <end position="18"/>
    </location>
</feature>
<feature type="chain" id="PRO_5045110821" evidence="1">
    <location>
        <begin position="19"/>
        <end position="185"/>
    </location>
</feature>
<name>A0ABY5NTV6_9FLAO</name>